<dbReference type="InterPro" id="IPR041027">
    <property type="entry name" value="FtsK_alpha"/>
</dbReference>
<dbReference type="InterPro" id="IPR002543">
    <property type="entry name" value="FtsK_dom"/>
</dbReference>
<evidence type="ECO:0000256" key="1">
    <source>
        <dbReference type="ARBA" id="ARBA00004651"/>
    </source>
</evidence>
<evidence type="ECO:0000256" key="13">
    <source>
        <dbReference type="PROSITE-ProRule" id="PRU00289"/>
    </source>
</evidence>
<evidence type="ECO:0000256" key="5">
    <source>
        <dbReference type="ARBA" id="ARBA00022692"/>
    </source>
</evidence>
<dbReference type="SMART" id="SM00843">
    <property type="entry name" value="Ftsk_gamma"/>
    <property type="match status" value="1"/>
</dbReference>
<evidence type="ECO:0000256" key="11">
    <source>
        <dbReference type="ARBA" id="ARBA00023136"/>
    </source>
</evidence>
<evidence type="ECO:0000256" key="8">
    <source>
        <dbReference type="ARBA" id="ARBA00022840"/>
    </source>
</evidence>
<evidence type="ECO:0000256" key="6">
    <source>
        <dbReference type="ARBA" id="ARBA00022741"/>
    </source>
</evidence>
<dbReference type="PANTHER" id="PTHR22683">
    <property type="entry name" value="SPORULATION PROTEIN RELATED"/>
    <property type="match status" value="1"/>
</dbReference>
<dbReference type="PROSITE" id="PS50901">
    <property type="entry name" value="FTSK"/>
    <property type="match status" value="1"/>
</dbReference>
<dbReference type="RefSeq" id="WP_380076785.1">
    <property type="nucleotide sequence ID" value="NZ_JBHSGO010000003.1"/>
</dbReference>
<dbReference type="Pfam" id="PF01580">
    <property type="entry name" value="FtsK_SpoIIIE"/>
    <property type="match status" value="1"/>
</dbReference>
<dbReference type="InterPro" id="IPR018541">
    <property type="entry name" value="Ftsk_gamma"/>
</dbReference>
<evidence type="ECO:0000313" key="18">
    <source>
        <dbReference type="EMBL" id="MFC4665028.1"/>
    </source>
</evidence>
<evidence type="ECO:0000256" key="12">
    <source>
        <dbReference type="ARBA" id="ARBA00023306"/>
    </source>
</evidence>
<feature type="transmembrane region" description="Helical" evidence="16">
    <location>
        <begin position="58"/>
        <end position="79"/>
    </location>
</feature>
<dbReference type="Pfam" id="PF09397">
    <property type="entry name" value="FtsK_gamma"/>
    <property type="match status" value="1"/>
</dbReference>
<dbReference type="SUPFAM" id="SSF103473">
    <property type="entry name" value="MFS general substrate transporter"/>
    <property type="match status" value="1"/>
</dbReference>
<keyword evidence="3" id="KW-1003">Cell membrane</keyword>
<dbReference type="Gene3D" id="3.40.50.300">
    <property type="entry name" value="P-loop containing nucleotide triphosphate hydrolases"/>
    <property type="match status" value="1"/>
</dbReference>
<dbReference type="CDD" id="cd01127">
    <property type="entry name" value="TrwB_TraG_TraD_VirD4"/>
    <property type="match status" value="1"/>
</dbReference>
<evidence type="ECO:0000256" key="7">
    <source>
        <dbReference type="ARBA" id="ARBA00022829"/>
    </source>
</evidence>
<gene>
    <name evidence="18" type="ORF">ACFO3G_00050</name>
</gene>
<feature type="compositionally biased region" description="Basic and acidic residues" evidence="15">
    <location>
        <begin position="24"/>
        <end position="34"/>
    </location>
</feature>
<comment type="caution">
    <text evidence="18">The sequence shown here is derived from an EMBL/GenBank/DDBJ whole genome shotgun (WGS) entry which is preliminary data.</text>
</comment>
<accession>A0ABV9K544</accession>
<feature type="compositionally biased region" description="Basic residues" evidence="15">
    <location>
        <begin position="12"/>
        <end position="21"/>
    </location>
</feature>
<keyword evidence="19" id="KW-1185">Reference proteome</keyword>
<dbReference type="Pfam" id="PF17854">
    <property type="entry name" value="FtsK_alpha"/>
    <property type="match status" value="1"/>
</dbReference>
<keyword evidence="11 16" id="KW-0472">Membrane</keyword>
<keyword evidence="8 13" id="KW-0067">ATP-binding</keyword>
<dbReference type="InterPro" id="IPR025199">
    <property type="entry name" value="FtsK_4TM"/>
</dbReference>
<protein>
    <submittedName>
        <fullName evidence="18">DNA translocase FtsK 4TM domain-containing protein</fullName>
    </submittedName>
</protein>
<feature type="transmembrane region" description="Helical" evidence="16">
    <location>
        <begin position="157"/>
        <end position="175"/>
    </location>
</feature>
<keyword evidence="4" id="KW-0132">Cell division</keyword>
<keyword evidence="6 13" id="KW-0547">Nucleotide-binding</keyword>
<proteinExistence type="inferred from homology"/>
<dbReference type="InterPro" id="IPR036388">
    <property type="entry name" value="WH-like_DNA-bd_sf"/>
</dbReference>
<organism evidence="18 19">
    <name type="scientific">Falsiporphyromonas endometrii</name>
    <dbReference type="NCBI Taxonomy" id="1387297"/>
    <lineage>
        <taxon>Bacteria</taxon>
        <taxon>Pseudomonadati</taxon>
        <taxon>Bacteroidota</taxon>
        <taxon>Bacteroidia</taxon>
        <taxon>Bacteroidales</taxon>
        <taxon>Porphyromonadaceae</taxon>
        <taxon>Falsiporphyromonas</taxon>
    </lineage>
</organism>
<feature type="transmembrane region" description="Helical" evidence="16">
    <location>
        <begin position="202"/>
        <end position="222"/>
    </location>
</feature>
<evidence type="ECO:0000256" key="16">
    <source>
        <dbReference type="SAM" id="Phobius"/>
    </source>
</evidence>
<evidence type="ECO:0000256" key="14">
    <source>
        <dbReference type="SAM" id="Coils"/>
    </source>
</evidence>
<evidence type="ECO:0000256" key="2">
    <source>
        <dbReference type="ARBA" id="ARBA00006474"/>
    </source>
</evidence>
<dbReference type="InterPro" id="IPR027417">
    <property type="entry name" value="P-loop_NTPase"/>
</dbReference>
<feature type="binding site" evidence="13">
    <location>
        <begin position="556"/>
        <end position="563"/>
    </location>
    <ligand>
        <name>ATP</name>
        <dbReference type="ChEBI" id="CHEBI:30616"/>
    </ligand>
</feature>
<feature type="region of interest" description="Disordered" evidence="15">
    <location>
        <begin position="302"/>
        <end position="322"/>
    </location>
</feature>
<dbReference type="InterPro" id="IPR036390">
    <property type="entry name" value="WH_DNA-bd_sf"/>
</dbReference>
<evidence type="ECO:0000256" key="10">
    <source>
        <dbReference type="ARBA" id="ARBA00023125"/>
    </source>
</evidence>
<dbReference type="Pfam" id="PF13491">
    <property type="entry name" value="FtsK_4TM"/>
    <property type="match status" value="1"/>
</dbReference>
<feature type="transmembrane region" description="Helical" evidence="16">
    <location>
        <begin position="122"/>
        <end position="145"/>
    </location>
</feature>
<keyword evidence="14" id="KW-0175">Coiled coil</keyword>
<comment type="subcellular location">
    <subcellularLocation>
        <location evidence="1">Cell membrane</location>
        <topology evidence="1">Multi-pass membrane protein</topology>
    </subcellularLocation>
</comment>
<evidence type="ECO:0000259" key="17">
    <source>
        <dbReference type="PROSITE" id="PS50901"/>
    </source>
</evidence>
<evidence type="ECO:0000256" key="15">
    <source>
        <dbReference type="SAM" id="MobiDB-lite"/>
    </source>
</evidence>
<feature type="coiled-coil region" evidence="14">
    <location>
        <begin position="245"/>
        <end position="280"/>
    </location>
</feature>
<name>A0ABV9K544_9PORP</name>
<sequence length="892" mass="99637">MTTNKESDKKKSNNKNTKKGKSVTSKDSHYKEANPDKKEGTFWKDFGTFLNKKVVRGFFGIVIMAISVFMLISVISFFFSGGHDQAVVSNLSDPSVDPTVEPIRNVGKALGACLSQWLINDLFGLGSLCLIAFVFMAGLDLFFLSGKDYLIKVLKRFAFYGFLCLWVSLLCGLIVDTLEPGSFIQWGGQNGLYLESWLRDRIGYLGIFLLLLIVLFALFLFVSEDNYNKLHGWLSFASPQKRAEMKESRRLRKAEKIAKKRLEEEKAELLDTKIDEASQASTVVDDKDDNLIVQIDDEEESFGGEPFMEQSSQAVQDDSSDLTNLVSDSLSQSHLEEEEPTYDTMDVKNHIIQDSEDNEVTQLEGDRVKDEDVMIEVAKGDEVCNDLNMEPQKPGQWVELRRYHLPSLDVLGPDEETVMEYDKAEIDQNKELIVSTLKSFKMPVRVEKVTVGPTITLYEVIPEAGIKISRIRSIEDDIAMSLKSEGIRIIAPMPGKGTIGIEVPNSQPSIVTLRSVLASKKYRESTMELPVAIGKTITNEVFMFDLAKMPHLLIAGATGQGKSVGLNAMIASLLFKKRPEELKFVLVDPKMLEFSLYEGMERHYLAMLPDATSPIVTDMSQVVPTLKSLCVLMDERYALLAAARVRNIKEYNTLFKEGKLPPNKKHHFMPYIVLIVDEFADLIMTSGKEVEMPIARIAQKARAAGIHMVIATQRPSTDIITGIIKANFPARIAFKVFSMIDSRTILDSPGANQLVGRGDMLFNQGKDTIRLQCAFMDTPENEQLVHEIAKQESFTSAYLLPDPPVENEAKDAPTADSLDDLFDEVARMVVSSQVGSTSNIQRRFNVGYNRAGRLMDQLEGAGIVSPQDGSKPRQVLIQDEGLLESLLIQIHG</sequence>
<dbReference type="Gene3D" id="3.30.980.40">
    <property type="match status" value="1"/>
</dbReference>
<feature type="domain" description="FtsK" evidence="17">
    <location>
        <begin position="538"/>
        <end position="743"/>
    </location>
</feature>
<dbReference type="Gene3D" id="1.10.10.10">
    <property type="entry name" value="Winged helix-like DNA-binding domain superfamily/Winged helix DNA-binding domain"/>
    <property type="match status" value="1"/>
</dbReference>
<dbReference type="Proteomes" id="UP001596020">
    <property type="component" value="Unassembled WGS sequence"/>
</dbReference>
<keyword evidence="12" id="KW-0131">Cell cycle</keyword>
<feature type="compositionally biased region" description="Basic and acidic residues" evidence="15">
    <location>
        <begin position="1"/>
        <end position="11"/>
    </location>
</feature>
<dbReference type="InterPro" id="IPR050206">
    <property type="entry name" value="FtsK/SpoIIIE/SftA"/>
</dbReference>
<keyword evidence="5 16" id="KW-0812">Transmembrane</keyword>
<dbReference type="EMBL" id="JBHSGO010000003">
    <property type="protein sequence ID" value="MFC4665028.1"/>
    <property type="molecule type" value="Genomic_DNA"/>
</dbReference>
<evidence type="ECO:0000256" key="9">
    <source>
        <dbReference type="ARBA" id="ARBA00022989"/>
    </source>
</evidence>
<reference evidence="19" key="1">
    <citation type="journal article" date="2019" name="Int. J. Syst. Evol. Microbiol.">
        <title>The Global Catalogue of Microorganisms (GCM) 10K type strain sequencing project: providing services to taxonomists for standard genome sequencing and annotation.</title>
        <authorList>
            <consortium name="The Broad Institute Genomics Platform"/>
            <consortium name="The Broad Institute Genome Sequencing Center for Infectious Disease"/>
            <person name="Wu L."/>
            <person name="Ma J."/>
        </authorList>
    </citation>
    <scope>NUCLEOTIDE SEQUENCE [LARGE SCALE GENOMIC DNA]</scope>
    <source>
        <strain evidence="19">CGMCC 4.7357</strain>
    </source>
</reference>
<evidence type="ECO:0000313" key="19">
    <source>
        <dbReference type="Proteomes" id="UP001596020"/>
    </source>
</evidence>
<evidence type="ECO:0000256" key="4">
    <source>
        <dbReference type="ARBA" id="ARBA00022618"/>
    </source>
</evidence>
<dbReference type="SUPFAM" id="SSF52540">
    <property type="entry name" value="P-loop containing nucleoside triphosphate hydrolases"/>
    <property type="match status" value="1"/>
</dbReference>
<keyword evidence="10" id="KW-0238">DNA-binding</keyword>
<dbReference type="SUPFAM" id="SSF46785">
    <property type="entry name" value="Winged helix' DNA-binding domain"/>
    <property type="match status" value="1"/>
</dbReference>
<evidence type="ECO:0000256" key="3">
    <source>
        <dbReference type="ARBA" id="ARBA00022475"/>
    </source>
</evidence>
<dbReference type="PANTHER" id="PTHR22683:SF41">
    <property type="entry name" value="DNA TRANSLOCASE FTSK"/>
    <property type="match status" value="1"/>
</dbReference>
<keyword evidence="9 16" id="KW-1133">Transmembrane helix</keyword>
<dbReference type="InterPro" id="IPR036259">
    <property type="entry name" value="MFS_trans_sf"/>
</dbReference>
<feature type="region of interest" description="Disordered" evidence="15">
    <location>
        <begin position="1"/>
        <end position="34"/>
    </location>
</feature>
<comment type="similarity">
    <text evidence="2">Belongs to the FtsK/SpoIIIE/SftA family.</text>
</comment>
<keyword evidence="7" id="KW-0159">Chromosome partition</keyword>